<protein>
    <submittedName>
        <fullName evidence="1">Uncharacterized protein</fullName>
    </submittedName>
</protein>
<sequence length="101" mass="11666">MAPQKQTPSVHYELNVCGGRFETVKERFQAWKREPLIARPERLMFEGKTEVRRLDARCFDDTEAARRALQDACRPQDDFALAAPAREDGRQLWLVLAAYDA</sequence>
<accession>A0A107ZN56</accession>
<name>A0A107ZN56_9BURK</name>
<comment type="caution">
    <text evidence="1">The sequence shown here is derived from an EMBL/GenBank/DDBJ whole genome shotgun (WGS) entry which is preliminary data.</text>
</comment>
<evidence type="ECO:0000313" key="1">
    <source>
        <dbReference type="EMBL" id="KWA55012.1"/>
    </source>
</evidence>
<dbReference type="AlphaFoldDB" id="A0A107ZN56"/>
<evidence type="ECO:0000313" key="2">
    <source>
        <dbReference type="Proteomes" id="UP000068603"/>
    </source>
</evidence>
<dbReference type="EMBL" id="LPHB01000072">
    <property type="protein sequence ID" value="KWA55012.1"/>
    <property type="molecule type" value="Genomic_DNA"/>
</dbReference>
<reference evidence="1 2" key="1">
    <citation type="submission" date="2015-11" db="EMBL/GenBank/DDBJ databases">
        <title>Expanding the genomic diversity of Burkholderia species for the development of highly accurate diagnostics.</title>
        <authorList>
            <person name="Sahl J."/>
            <person name="Keim P."/>
            <person name="Wagner D."/>
        </authorList>
    </citation>
    <scope>NUCLEOTIDE SEQUENCE [LARGE SCALE GENOMIC DNA]</scope>
    <source>
        <strain evidence="1 2">MSMB1960WGS</strain>
    </source>
</reference>
<dbReference type="Proteomes" id="UP000068603">
    <property type="component" value="Unassembled WGS sequence"/>
</dbReference>
<dbReference type="KEGG" id="bstg:WT74_19395"/>
<dbReference type="RefSeq" id="WP_059557404.1">
    <property type="nucleotide sequence ID" value="NZ_CP013460.1"/>
</dbReference>
<proteinExistence type="predicted"/>
<gene>
    <name evidence="1" type="ORF">WT44_27595</name>
</gene>
<organism evidence="1">
    <name type="scientific">Burkholderia stagnalis</name>
    <dbReference type="NCBI Taxonomy" id="1503054"/>
    <lineage>
        <taxon>Bacteria</taxon>
        <taxon>Pseudomonadati</taxon>
        <taxon>Pseudomonadota</taxon>
        <taxon>Betaproteobacteria</taxon>
        <taxon>Burkholderiales</taxon>
        <taxon>Burkholderiaceae</taxon>
        <taxon>Burkholderia</taxon>
        <taxon>Burkholderia cepacia complex</taxon>
    </lineage>
</organism>